<dbReference type="SUPFAM" id="SSF56672">
    <property type="entry name" value="DNA/RNA polymerases"/>
    <property type="match status" value="1"/>
</dbReference>
<dbReference type="InterPro" id="IPR043128">
    <property type="entry name" value="Rev_trsase/Diguanyl_cyclase"/>
</dbReference>
<evidence type="ECO:0000256" key="3">
    <source>
        <dbReference type="ARBA" id="ARBA00022722"/>
    </source>
</evidence>
<dbReference type="PANTHER" id="PTHR35046">
    <property type="entry name" value="ZINC KNUCKLE (CCHC-TYPE) FAMILY PROTEIN"/>
    <property type="match status" value="1"/>
</dbReference>
<keyword evidence="3" id="KW-0540">Nuclease</keyword>
<evidence type="ECO:0000256" key="7">
    <source>
        <dbReference type="SAM" id="MobiDB-lite"/>
    </source>
</evidence>
<dbReference type="GO" id="GO:0003676">
    <property type="term" value="F:nucleic acid binding"/>
    <property type="evidence" value="ECO:0007669"/>
    <property type="project" value="InterPro"/>
</dbReference>
<dbReference type="GO" id="GO:0004519">
    <property type="term" value="F:endonuclease activity"/>
    <property type="evidence" value="ECO:0007669"/>
    <property type="project" value="UniProtKB-KW"/>
</dbReference>
<feature type="domain" description="Reverse transcriptase" evidence="8">
    <location>
        <begin position="59"/>
        <end position="143"/>
    </location>
</feature>
<keyword evidence="4" id="KW-0255">Endonuclease</keyword>
<dbReference type="Gene3D" id="3.10.10.10">
    <property type="entry name" value="HIV Type 1 Reverse Transcriptase, subunit A, domain 1"/>
    <property type="match status" value="2"/>
</dbReference>
<dbReference type="EMBL" id="SMMG02000001">
    <property type="protein sequence ID" value="KAA3487321.1"/>
    <property type="molecule type" value="Genomic_DNA"/>
</dbReference>
<dbReference type="InterPro" id="IPR036397">
    <property type="entry name" value="RNaseH_sf"/>
</dbReference>
<proteinExistence type="predicted"/>
<protein>
    <submittedName>
        <fullName evidence="11">Transposon Ty3-I Gag-Pol polyprotein</fullName>
    </submittedName>
</protein>
<dbReference type="GO" id="GO:0003964">
    <property type="term" value="F:RNA-directed DNA polymerase activity"/>
    <property type="evidence" value="ECO:0007669"/>
    <property type="project" value="UniProtKB-KW"/>
</dbReference>
<evidence type="ECO:0000256" key="1">
    <source>
        <dbReference type="ARBA" id="ARBA00022679"/>
    </source>
</evidence>
<reference evidence="12" key="1">
    <citation type="journal article" date="2019" name="Plant Biotechnol. J.">
        <title>Genome sequencing of the Australian wild diploid species Gossypium australe highlights disease resistance and delayed gland morphogenesis.</title>
        <authorList>
            <person name="Cai Y."/>
            <person name="Cai X."/>
            <person name="Wang Q."/>
            <person name="Wang P."/>
            <person name="Zhang Y."/>
            <person name="Cai C."/>
            <person name="Xu Y."/>
            <person name="Wang K."/>
            <person name="Zhou Z."/>
            <person name="Wang C."/>
            <person name="Geng S."/>
            <person name="Li B."/>
            <person name="Dong Q."/>
            <person name="Hou Y."/>
            <person name="Wang H."/>
            <person name="Ai P."/>
            <person name="Liu Z."/>
            <person name="Yi F."/>
            <person name="Sun M."/>
            <person name="An G."/>
            <person name="Cheng J."/>
            <person name="Zhang Y."/>
            <person name="Shi Q."/>
            <person name="Xie Y."/>
            <person name="Shi X."/>
            <person name="Chang Y."/>
            <person name="Huang F."/>
            <person name="Chen Y."/>
            <person name="Hong S."/>
            <person name="Mi L."/>
            <person name="Sun Q."/>
            <person name="Zhang L."/>
            <person name="Zhou B."/>
            <person name="Peng R."/>
            <person name="Zhang X."/>
            <person name="Liu F."/>
        </authorList>
    </citation>
    <scope>NUCLEOTIDE SEQUENCE [LARGE SCALE GENOMIC DNA]</scope>
    <source>
        <strain evidence="12">cv. PA1801</strain>
    </source>
</reference>
<evidence type="ECO:0000256" key="6">
    <source>
        <dbReference type="ARBA" id="ARBA00022918"/>
    </source>
</evidence>
<dbReference type="Pfam" id="PF24626">
    <property type="entry name" value="SH3_Tf2-1"/>
    <property type="match status" value="1"/>
</dbReference>
<comment type="caution">
    <text evidence="11">The sequence shown here is derived from an EMBL/GenBank/DDBJ whole genome shotgun (WGS) entry which is preliminary data.</text>
</comment>
<evidence type="ECO:0000259" key="8">
    <source>
        <dbReference type="Pfam" id="PF00078"/>
    </source>
</evidence>
<dbReference type="PANTHER" id="PTHR35046:SF9">
    <property type="entry name" value="RNA-DIRECTED DNA POLYMERASE"/>
    <property type="match status" value="1"/>
</dbReference>
<evidence type="ECO:0000259" key="10">
    <source>
        <dbReference type="Pfam" id="PF24626"/>
    </source>
</evidence>
<keyword evidence="2" id="KW-0548">Nucleotidyltransferase</keyword>
<sequence length="539" mass="62484">MPGAVISNRPAYRKNPEGNKELQRQVNKLMEKGYILESLSPCVVPVLLVPKKDGTWWIYHLIHLHEGDEWKTAFKTKHDLYEWLVMPFGLTNAPSTFMRLMNYVLRPFIGKFCVVYFDDILIYSKLLEEHVLHLKSFLETLLSSQGLETFELECDASGVGIGVILTQDGRPIAYFREKLNGSPLNYLVYDKEMHALVQAFETWQHYLWPKEFVIHSDHKLNKRHAKWVEYLESFPYLIKYKKGKDNVVADALSRRYTLLSSLESKLLGFSFLKDLYANDADFGEIYSACENTAFENFYRYDGFLFKEGKLCIPQSSGYPIIRKNLKSWEKCLPHIEFAYNRSVHTATKHSPFEVVYGFNPLTPLDLLPLPNNQLIHSDARKKVDFVKRLHQKVQANIEARTESYVQRANKGRKRVVFVPGNWVWVHTSKEGFPAQWRSKLLPRGDKPFQVLERINENPYKLDLPGEYNISTSFNVSDLSLFYANFNLRTSRFEEEGNDVSTPGSTTSSTLDPLELPKGPMTRARAKLLQEAVQLYSFNF</sequence>
<feature type="compositionally biased region" description="Polar residues" evidence="7">
    <location>
        <begin position="498"/>
        <end position="510"/>
    </location>
</feature>
<organism evidence="11 12">
    <name type="scientific">Gossypium australe</name>
    <dbReference type="NCBI Taxonomy" id="47621"/>
    <lineage>
        <taxon>Eukaryota</taxon>
        <taxon>Viridiplantae</taxon>
        <taxon>Streptophyta</taxon>
        <taxon>Embryophyta</taxon>
        <taxon>Tracheophyta</taxon>
        <taxon>Spermatophyta</taxon>
        <taxon>Magnoliopsida</taxon>
        <taxon>eudicotyledons</taxon>
        <taxon>Gunneridae</taxon>
        <taxon>Pentapetalae</taxon>
        <taxon>rosids</taxon>
        <taxon>malvids</taxon>
        <taxon>Malvales</taxon>
        <taxon>Malvaceae</taxon>
        <taxon>Malvoideae</taxon>
        <taxon>Gossypium</taxon>
    </lineage>
</organism>
<dbReference type="InterPro" id="IPR056924">
    <property type="entry name" value="SH3_Tf2-1"/>
</dbReference>
<gene>
    <name evidence="11" type="ORF">EPI10_031156</name>
</gene>
<feature type="domain" description="Reverse transcriptase RNase H-like" evidence="9">
    <location>
        <begin position="149"/>
        <end position="220"/>
    </location>
</feature>
<dbReference type="OrthoDB" id="1721574at2759"/>
<evidence type="ECO:0000313" key="11">
    <source>
        <dbReference type="EMBL" id="KAA3487321.1"/>
    </source>
</evidence>
<dbReference type="AlphaFoldDB" id="A0A5B6WZA4"/>
<feature type="domain" description="Tf2-1-like SH3-like" evidence="10">
    <location>
        <begin position="420"/>
        <end position="480"/>
    </location>
</feature>
<keyword evidence="6" id="KW-0695">RNA-directed DNA polymerase</keyword>
<dbReference type="Gene3D" id="3.30.70.270">
    <property type="match status" value="1"/>
</dbReference>
<dbReference type="Pfam" id="PF00078">
    <property type="entry name" value="RVT_1"/>
    <property type="match status" value="1"/>
</dbReference>
<dbReference type="CDD" id="cd01647">
    <property type="entry name" value="RT_LTR"/>
    <property type="match status" value="1"/>
</dbReference>
<evidence type="ECO:0000256" key="2">
    <source>
        <dbReference type="ARBA" id="ARBA00022695"/>
    </source>
</evidence>
<accession>A0A5B6WZA4</accession>
<dbReference type="InterPro" id="IPR043502">
    <property type="entry name" value="DNA/RNA_pol_sf"/>
</dbReference>
<evidence type="ECO:0000259" key="9">
    <source>
        <dbReference type="Pfam" id="PF17917"/>
    </source>
</evidence>
<dbReference type="CDD" id="cd09274">
    <property type="entry name" value="RNase_HI_RT_Ty3"/>
    <property type="match status" value="1"/>
</dbReference>
<evidence type="ECO:0000313" key="12">
    <source>
        <dbReference type="Proteomes" id="UP000325315"/>
    </source>
</evidence>
<dbReference type="InterPro" id="IPR041373">
    <property type="entry name" value="RT_RNaseH"/>
</dbReference>
<evidence type="ECO:0000256" key="4">
    <source>
        <dbReference type="ARBA" id="ARBA00022759"/>
    </source>
</evidence>
<dbReference type="GO" id="GO:0016787">
    <property type="term" value="F:hydrolase activity"/>
    <property type="evidence" value="ECO:0007669"/>
    <property type="project" value="UniProtKB-KW"/>
</dbReference>
<keyword evidence="1" id="KW-0808">Transferase</keyword>
<dbReference type="Gene3D" id="3.30.420.10">
    <property type="entry name" value="Ribonuclease H-like superfamily/Ribonuclease H"/>
    <property type="match status" value="1"/>
</dbReference>
<dbReference type="Proteomes" id="UP000325315">
    <property type="component" value="Unassembled WGS sequence"/>
</dbReference>
<evidence type="ECO:0000256" key="5">
    <source>
        <dbReference type="ARBA" id="ARBA00022801"/>
    </source>
</evidence>
<feature type="region of interest" description="Disordered" evidence="7">
    <location>
        <begin position="493"/>
        <end position="516"/>
    </location>
</feature>
<dbReference type="Pfam" id="PF17917">
    <property type="entry name" value="RT_RNaseH"/>
    <property type="match status" value="1"/>
</dbReference>
<dbReference type="InterPro" id="IPR000477">
    <property type="entry name" value="RT_dom"/>
</dbReference>
<keyword evidence="12" id="KW-1185">Reference proteome</keyword>
<name>A0A5B6WZA4_9ROSI</name>
<keyword evidence="5" id="KW-0378">Hydrolase</keyword>